<evidence type="ECO:0000259" key="6">
    <source>
        <dbReference type="Pfam" id="PF00884"/>
    </source>
</evidence>
<dbReference type="GO" id="GO:0046872">
    <property type="term" value="F:metal ion binding"/>
    <property type="evidence" value="ECO:0007669"/>
    <property type="project" value="UniProtKB-KW"/>
</dbReference>
<dbReference type="InterPro" id="IPR024607">
    <property type="entry name" value="Sulfatase_CS"/>
</dbReference>
<sequence>MAALGATALASGVAGRALAQATGSAAPAGGAARPNILLILADDMGWSDIAPFGAAEIATPTLDALAADGTRLTNFHVSPFCSPTRAMLLTGQDNHQIGLGNMIELIAPEQKGQPGYEGHLNDRAVTIAQRLKEAGYRTMMAGKWHLGLDEAHSPAAWGFDRSFAMMRGEANHYPYQGKAPSPDGPDLYREDGKETGLPADFYSTDGFVGHLNAYLDEVPQGTPFFAYLAFTAPHSPLQAPAALIAKYKGRYDAGPAALAEARMARMKELGLIPTDAKPHAMIEQKDWAALPAEDRAAWSRRMEIYAAMIDSMDAGIGRVMDKLREKGAADNTLVVFLSDNGAAGALREGNPKWGPWIKDNFDNSLDNMGTGTSYLSTGSDWAQASMAPFALFKGFTTEGGTLSPVIMAGPGIAKGGISGRFGEVKDIAPTLLTLAGVDPAAPAGKAPVTGADMLPALARPDATQVGPDRPMVMELVGGRAVHKGDWKAVLITSRPSGLKPEGVATRKWQLYNLANDPGETTDLAAEQPQVLAELAQAYDAWAKENGVISLPGMFEDIIR</sequence>
<protein>
    <recommendedName>
        <fullName evidence="6">Sulfatase N-terminal domain-containing protein</fullName>
    </recommendedName>
</protein>
<dbReference type="Gene3D" id="3.40.720.10">
    <property type="entry name" value="Alkaline Phosphatase, subunit A"/>
    <property type="match status" value="1"/>
</dbReference>
<dbReference type="Gene3D" id="3.30.1120.10">
    <property type="match status" value="1"/>
</dbReference>
<gene>
    <name evidence="7" type="ORF">B0A89_03455</name>
</gene>
<evidence type="ECO:0000313" key="7">
    <source>
        <dbReference type="EMBL" id="ARJ70687.1"/>
    </source>
</evidence>
<keyword evidence="2" id="KW-0479">Metal-binding</keyword>
<evidence type="ECO:0000256" key="2">
    <source>
        <dbReference type="ARBA" id="ARBA00022723"/>
    </source>
</evidence>
<organism evidence="7 8">
    <name type="scientific">Paracoccus contaminans</name>
    <dbReference type="NCBI Taxonomy" id="1945662"/>
    <lineage>
        <taxon>Bacteria</taxon>
        <taxon>Pseudomonadati</taxon>
        <taxon>Pseudomonadota</taxon>
        <taxon>Alphaproteobacteria</taxon>
        <taxon>Rhodobacterales</taxon>
        <taxon>Paracoccaceae</taxon>
        <taxon>Paracoccus</taxon>
    </lineage>
</organism>
<keyword evidence="5" id="KW-0732">Signal</keyword>
<evidence type="ECO:0000313" key="8">
    <source>
        <dbReference type="Proteomes" id="UP000193017"/>
    </source>
</evidence>
<dbReference type="PANTHER" id="PTHR42693">
    <property type="entry name" value="ARYLSULFATASE FAMILY MEMBER"/>
    <property type="match status" value="1"/>
</dbReference>
<dbReference type="Pfam" id="PF00884">
    <property type="entry name" value="Sulfatase"/>
    <property type="match status" value="1"/>
</dbReference>
<feature type="signal peptide" evidence="5">
    <location>
        <begin position="1"/>
        <end position="19"/>
    </location>
</feature>
<dbReference type="CDD" id="cd16025">
    <property type="entry name" value="PAS_like"/>
    <property type="match status" value="1"/>
</dbReference>
<comment type="similarity">
    <text evidence="1">Belongs to the sulfatase family.</text>
</comment>
<dbReference type="InterPro" id="IPR050738">
    <property type="entry name" value="Sulfatase"/>
</dbReference>
<dbReference type="Proteomes" id="UP000193017">
    <property type="component" value="Chromosome"/>
</dbReference>
<dbReference type="KEGG" id="pcon:B0A89_03455"/>
<dbReference type="InterPro" id="IPR000917">
    <property type="entry name" value="Sulfatase_N"/>
</dbReference>
<dbReference type="PROSITE" id="PS00149">
    <property type="entry name" value="SULFATASE_2"/>
    <property type="match status" value="1"/>
</dbReference>
<evidence type="ECO:0000256" key="1">
    <source>
        <dbReference type="ARBA" id="ARBA00008779"/>
    </source>
</evidence>
<evidence type="ECO:0000256" key="3">
    <source>
        <dbReference type="ARBA" id="ARBA00022801"/>
    </source>
</evidence>
<feature type="domain" description="Sulfatase N-terminal" evidence="6">
    <location>
        <begin position="34"/>
        <end position="437"/>
    </location>
</feature>
<keyword evidence="4" id="KW-0106">Calcium</keyword>
<dbReference type="SUPFAM" id="SSF53649">
    <property type="entry name" value="Alkaline phosphatase-like"/>
    <property type="match status" value="1"/>
</dbReference>
<keyword evidence="8" id="KW-1185">Reference proteome</keyword>
<dbReference type="AlphaFoldDB" id="A0A1W6D0P4"/>
<name>A0A1W6D0P4_9RHOB</name>
<evidence type="ECO:0000256" key="5">
    <source>
        <dbReference type="SAM" id="SignalP"/>
    </source>
</evidence>
<dbReference type="InterPro" id="IPR017850">
    <property type="entry name" value="Alkaline_phosphatase_core_sf"/>
</dbReference>
<keyword evidence="3" id="KW-0378">Hydrolase</keyword>
<feature type="chain" id="PRO_5012145158" description="Sulfatase N-terminal domain-containing protein" evidence="5">
    <location>
        <begin position="20"/>
        <end position="559"/>
    </location>
</feature>
<reference evidence="7 8" key="1">
    <citation type="submission" date="2017-03" db="EMBL/GenBank/DDBJ databases">
        <title>Genome sequence of Paracoccus contaminans isolated from a water microcosm.</title>
        <authorList>
            <person name="Aurass P."/>
            <person name="Karste S."/>
            <person name="Trost E."/>
            <person name="Glaeser S.P."/>
            <person name="Kaempfer P."/>
            <person name="Flieger A."/>
        </authorList>
    </citation>
    <scope>NUCLEOTIDE SEQUENCE [LARGE SCALE GENOMIC DNA]</scope>
    <source>
        <strain evidence="8">RKI 16-01929T\LMG 29738T\CCM 8701T\CIP 111112T</strain>
    </source>
</reference>
<dbReference type="GO" id="GO:0004065">
    <property type="term" value="F:arylsulfatase activity"/>
    <property type="evidence" value="ECO:0007669"/>
    <property type="project" value="TreeGrafter"/>
</dbReference>
<dbReference type="STRING" id="1945662.B0A89_03455"/>
<dbReference type="EMBL" id="CP020612">
    <property type="protein sequence ID" value="ARJ70687.1"/>
    <property type="molecule type" value="Genomic_DNA"/>
</dbReference>
<dbReference type="PANTHER" id="PTHR42693:SF33">
    <property type="entry name" value="ARYLSULFATASE"/>
    <property type="match status" value="1"/>
</dbReference>
<dbReference type="OrthoDB" id="9803751at2"/>
<proteinExistence type="inferred from homology"/>
<accession>A0A1W6D0P4</accession>
<evidence type="ECO:0000256" key="4">
    <source>
        <dbReference type="ARBA" id="ARBA00022837"/>
    </source>
</evidence>